<keyword evidence="5 6" id="KW-0012">Acyltransferase</keyword>
<reference evidence="7 8" key="1">
    <citation type="submission" date="2021-01" db="EMBL/GenBank/DDBJ databases">
        <title>Genome seq and assembly of Devosia sp. LEGU1.</title>
        <authorList>
            <person name="Chhetri G."/>
        </authorList>
    </citation>
    <scope>NUCLEOTIDE SEQUENCE [LARGE SCALE GENOMIC DNA]</scope>
    <source>
        <strain evidence="7 8">LEGU1</strain>
    </source>
</reference>
<dbReference type="NCBIfam" id="TIGR00120">
    <property type="entry name" value="ArgJ"/>
    <property type="match status" value="1"/>
</dbReference>
<dbReference type="HAMAP" id="MF_01106">
    <property type="entry name" value="ArgJ"/>
    <property type="match status" value="1"/>
</dbReference>
<feature type="chain" id="PRO_5044933281" description="Arginine biosynthesis bifunctional protein ArgJ alpha chain" evidence="6">
    <location>
        <begin position="1"/>
        <end position="195"/>
    </location>
</feature>
<evidence type="ECO:0000256" key="5">
    <source>
        <dbReference type="ARBA" id="ARBA00023315"/>
    </source>
</evidence>
<feature type="site" description="Cleavage; by autolysis" evidence="6">
    <location>
        <begin position="195"/>
        <end position="196"/>
    </location>
</feature>
<dbReference type="CDD" id="cd02152">
    <property type="entry name" value="OAT"/>
    <property type="match status" value="1"/>
</dbReference>
<evidence type="ECO:0000256" key="4">
    <source>
        <dbReference type="ARBA" id="ARBA00022813"/>
    </source>
</evidence>
<dbReference type="EC" id="2.3.1.35" evidence="6"/>
<evidence type="ECO:0000313" key="7">
    <source>
        <dbReference type="EMBL" id="QQR39397.1"/>
    </source>
</evidence>
<dbReference type="EMBL" id="CP068046">
    <property type="protein sequence ID" value="QQR39397.1"/>
    <property type="molecule type" value="Genomic_DNA"/>
</dbReference>
<dbReference type="EC" id="2.3.1.1" evidence="6"/>
<feature type="site" description="Involved in the stabilization of negative charge on the oxyanion by the formation of the oxyanion hole" evidence="6">
    <location>
        <position position="123"/>
    </location>
</feature>
<comment type="subunit">
    <text evidence="2 6">Heterotetramer of two alpha and two beta chains.</text>
</comment>
<comment type="function">
    <text evidence="6">Catalyzes two activities which are involved in the cyclic version of arginine biosynthesis: the synthesis of N-acetylglutamate from glutamate and acetyl-CoA as the acetyl donor, and of ornithine by transacetylation between N(2)-acetylornithine and glutamate.</text>
</comment>
<dbReference type="GO" id="GO:0004358">
    <property type="term" value="F:L-glutamate N-acetyltransferase activity, acting on acetyl-L-ornithine as donor"/>
    <property type="evidence" value="ECO:0007669"/>
    <property type="project" value="UniProtKB-EC"/>
</dbReference>
<evidence type="ECO:0000256" key="1">
    <source>
        <dbReference type="ARBA" id="ARBA00006774"/>
    </source>
</evidence>
<feature type="binding site" evidence="6">
    <location>
        <position position="283"/>
    </location>
    <ligand>
        <name>substrate</name>
    </ligand>
</feature>
<dbReference type="InterPro" id="IPR002813">
    <property type="entry name" value="Arg_biosynth_ArgJ"/>
</dbReference>
<feature type="chain" id="PRO_5044933282" description="Arginine biosynthesis bifunctional protein ArgJ beta chain" evidence="6">
    <location>
        <begin position="196"/>
        <end position="411"/>
    </location>
</feature>
<sequence>MAAHPVSPLAPKSYPDLPPIAGVRFATAEAGIKYKNRTDVLLMAFDEGTVAAGVLTRSATSSAAVELCRENLKGGVARGLVVNSGNSNAFTGQKGRESVRYITKVAAEALGCAPSEVFIAQTGVIGELIDASKFDGKLDEAATRLVDAPWIEPARAIMTTDTFPKLSGAVLDIDSVEVKINGIAKGSGMIAPDMATMLSFVVTDMPIAAPVLQALLSQHVQTTFNAITVDSDTSTSDTLLAFATGKAPVDAINSLDDPRAEVFGAALADVLFELAILTVRDGEGATKQVSVHVEGATTDASAFRIAKAIADSPLVKTAIAGEDANWGRVVMAVGKAGEPADRDKLSIRFGDLLVAKDGERAHGYDEAATSAYMKGEELEMTVELGLGSGRATVYTCDLTHGYITINGDYRS</sequence>
<keyword evidence="6" id="KW-0028">Amino-acid biosynthesis</keyword>
<comment type="similarity">
    <text evidence="1 6">Belongs to the ArgJ family.</text>
</comment>
<dbReference type="SUPFAM" id="SSF56266">
    <property type="entry name" value="DmpA/ArgJ-like"/>
    <property type="match status" value="1"/>
</dbReference>
<feature type="site" description="Involved in the stabilization of negative charge on the oxyanion by the formation of the oxyanion hole" evidence="6">
    <location>
        <position position="122"/>
    </location>
</feature>
<keyword evidence="8" id="KW-1185">Reference proteome</keyword>
<dbReference type="RefSeq" id="WP_201633477.1">
    <property type="nucleotide sequence ID" value="NZ_CP068046.1"/>
</dbReference>
<feature type="binding site" evidence="6">
    <location>
        <position position="185"/>
    </location>
    <ligand>
        <name>substrate</name>
    </ligand>
</feature>
<feature type="binding site" evidence="6">
    <location>
        <position position="411"/>
    </location>
    <ligand>
        <name>substrate</name>
    </ligand>
</feature>
<comment type="catalytic activity">
    <reaction evidence="6">
        <text>L-glutamate + acetyl-CoA = N-acetyl-L-glutamate + CoA + H(+)</text>
        <dbReference type="Rhea" id="RHEA:24292"/>
        <dbReference type="ChEBI" id="CHEBI:15378"/>
        <dbReference type="ChEBI" id="CHEBI:29985"/>
        <dbReference type="ChEBI" id="CHEBI:44337"/>
        <dbReference type="ChEBI" id="CHEBI:57287"/>
        <dbReference type="ChEBI" id="CHEBI:57288"/>
        <dbReference type="EC" id="2.3.1.1"/>
    </reaction>
</comment>
<evidence type="ECO:0000256" key="6">
    <source>
        <dbReference type="HAMAP-Rule" id="MF_01106"/>
    </source>
</evidence>
<keyword evidence="3 6" id="KW-0808">Transferase</keyword>
<dbReference type="InterPro" id="IPR042195">
    <property type="entry name" value="ArgJ_beta_C"/>
</dbReference>
<feature type="active site" description="Nucleophile" evidence="6">
    <location>
        <position position="196"/>
    </location>
</feature>
<protein>
    <recommendedName>
        <fullName evidence="6">Arginine biosynthesis bifunctional protein ArgJ</fullName>
    </recommendedName>
    <domain>
        <recommendedName>
            <fullName evidence="6">Glutamate N-acetyltransferase</fullName>
            <ecNumber evidence="6">2.3.1.35</ecNumber>
        </recommendedName>
        <alternativeName>
            <fullName evidence="6">Ornithine acetyltransferase</fullName>
            <shortName evidence="6">OATase</shortName>
        </alternativeName>
        <alternativeName>
            <fullName evidence="6">Ornithine transacetylase</fullName>
        </alternativeName>
    </domain>
    <domain>
        <recommendedName>
            <fullName evidence="6">Amino-acid acetyltransferase</fullName>
            <ecNumber evidence="6">2.3.1.1</ecNumber>
        </recommendedName>
        <alternativeName>
            <fullName evidence="6">N-acetylglutamate synthase</fullName>
            <shortName evidence="6">AGSase</shortName>
        </alternativeName>
    </domain>
    <component>
        <recommendedName>
            <fullName evidence="6">Arginine biosynthesis bifunctional protein ArgJ alpha chain</fullName>
        </recommendedName>
    </component>
    <component>
        <recommendedName>
            <fullName evidence="6">Arginine biosynthesis bifunctional protein ArgJ beta chain</fullName>
        </recommendedName>
    </component>
</protein>
<dbReference type="Proteomes" id="UP000595857">
    <property type="component" value="Chromosome"/>
</dbReference>
<keyword evidence="6" id="KW-0055">Arginine biosynthesis</keyword>
<organism evidence="7 8">
    <name type="scientific">Devosia rhizoryzae</name>
    <dbReference type="NCBI Taxonomy" id="2774137"/>
    <lineage>
        <taxon>Bacteria</taxon>
        <taxon>Pseudomonadati</taxon>
        <taxon>Pseudomonadota</taxon>
        <taxon>Alphaproteobacteria</taxon>
        <taxon>Hyphomicrobiales</taxon>
        <taxon>Devosiaceae</taxon>
        <taxon>Devosia</taxon>
    </lineage>
</organism>
<evidence type="ECO:0000256" key="3">
    <source>
        <dbReference type="ARBA" id="ARBA00022679"/>
    </source>
</evidence>
<keyword evidence="4 6" id="KW-0068">Autocatalytic cleavage</keyword>
<comment type="catalytic activity">
    <reaction evidence="6">
        <text>N(2)-acetyl-L-ornithine + L-glutamate = N-acetyl-L-glutamate + L-ornithine</text>
        <dbReference type="Rhea" id="RHEA:15349"/>
        <dbReference type="ChEBI" id="CHEBI:29985"/>
        <dbReference type="ChEBI" id="CHEBI:44337"/>
        <dbReference type="ChEBI" id="CHEBI:46911"/>
        <dbReference type="ChEBI" id="CHEBI:57805"/>
        <dbReference type="EC" id="2.3.1.35"/>
    </reaction>
</comment>
<dbReference type="Gene3D" id="3.60.70.12">
    <property type="entry name" value="L-amino peptidase D-ALA esterase/amidase"/>
    <property type="match status" value="1"/>
</dbReference>
<accession>A0ABX7C573</accession>
<feature type="binding site" evidence="6">
    <location>
        <position position="159"/>
    </location>
    <ligand>
        <name>substrate</name>
    </ligand>
</feature>
<feature type="binding site" evidence="6">
    <location>
        <position position="196"/>
    </location>
    <ligand>
        <name>substrate</name>
    </ligand>
</feature>
<dbReference type="NCBIfam" id="NF003802">
    <property type="entry name" value="PRK05388.1"/>
    <property type="match status" value="1"/>
</dbReference>
<comment type="pathway">
    <text evidence="6">Amino-acid biosynthesis; L-arginine biosynthesis; N(2)-acetyl-L-ornithine from L-glutamate: step 1/4.</text>
</comment>
<dbReference type="PANTHER" id="PTHR23100:SF0">
    <property type="entry name" value="ARGININE BIOSYNTHESIS BIFUNCTIONAL PROTEIN ARGJ, MITOCHONDRIAL"/>
    <property type="match status" value="1"/>
</dbReference>
<name>A0ABX7C573_9HYPH</name>
<comment type="pathway">
    <text evidence="6">Amino-acid biosynthesis; L-arginine biosynthesis; L-ornithine and N-acetyl-L-glutamate from L-glutamate and N(2)-acetyl-L-ornithine (cyclic): step 1/1.</text>
</comment>
<evidence type="ECO:0000313" key="8">
    <source>
        <dbReference type="Proteomes" id="UP000595857"/>
    </source>
</evidence>
<feature type="binding site" evidence="6">
    <location>
        <position position="406"/>
    </location>
    <ligand>
        <name>substrate</name>
    </ligand>
</feature>
<dbReference type="Gene3D" id="3.10.20.340">
    <property type="entry name" value="ArgJ beta chain, C-terminal domain"/>
    <property type="match status" value="1"/>
</dbReference>
<gene>
    <name evidence="6 7" type="primary">argJ</name>
    <name evidence="7" type="ORF">JI748_17040</name>
</gene>
<dbReference type="Pfam" id="PF01960">
    <property type="entry name" value="ArgJ"/>
    <property type="match status" value="1"/>
</dbReference>
<dbReference type="InterPro" id="IPR016117">
    <property type="entry name" value="ArgJ-like_dom_sf"/>
</dbReference>
<keyword evidence="6" id="KW-0963">Cytoplasm</keyword>
<evidence type="ECO:0000256" key="2">
    <source>
        <dbReference type="ARBA" id="ARBA00011475"/>
    </source>
</evidence>
<keyword evidence="6" id="KW-0511">Multifunctional enzyme</keyword>
<proteinExistence type="inferred from homology"/>
<comment type="subcellular location">
    <subcellularLocation>
        <location evidence="6">Cytoplasm</location>
    </subcellularLocation>
</comment>
<dbReference type="PANTHER" id="PTHR23100">
    <property type="entry name" value="ARGININE BIOSYNTHESIS BIFUNCTIONAL PROTEIN ARGJ"/>
    <property type="match status" value="1"/>
</dbReference>